<evidence type="ECO:0000313" key="2">
    <source>
        <dbReference type="EMBL" id="GMN46132.1"/>
    </source>
</evidence>
<feature type="region of interest" description="Disordered" evidence="1">
    <location>
        <begin position="44"/>
        <end position="97"/>
    </location>
</feature>
<accession>A0AA88A7N9</accession>
<keyword evidence="3" id="KW-1185">Reference proteome</keyword>
<feature type="compositionally biased region" description="Basic and acidic residues" evidence="1">
    <location>
        <begin position="48"/>
        <end position="96"/>
    </location>
</feature>
<reference evidence="2" key="1">
    <citation type="submission" date="2023-07" db="EMBL/GenBank/DDBJ databases">
        <title>draft genome sequence of fig (Ficus carica).</title>
        <authorList>
            <person name="Takahashi T."/>
            <person name="Nishimura K."/>
        </authorList>
    </citation>
    <scope>NUCLEOTIDE SEQUENCE</scope>
</reference>
<gene>
    <name evidence="2" type="ORF">TIFTF001_015320</name>
</gene>
<feature type="region of interest" description="Disordered" evidence="1">
    <location>
        <begin position="1"/>
        <end position="21"/>
    </location>
</feature>
<evidence type="ECO:0000256" key="1">
    <source>
        <dbReference type="SAM" id="MobiDB-lite"/>
    </source>
</evidence>
<comment type="caution">
    <text evidence="2">The sequence shown here is derived from an EMBL/GenBank/DDBJ whole genome shotgun (WGS) entry which is preliminary data.</text>
</comment>
<dbReference type="Proteomes" id="UP001187192">
    <property type="component" value="Unassembled WGS sequence"/>
</dbReference>
<sequence>MGEESSKITQTQLKILESPMSKPTMLVEKNITPEKRSLRVMTLAEKMPNAEKIPKKPAPEKKRRVPEEGLKKKQGEIEVKESKNAKRAIEEKRNSDVEETCSNLKQWLSLRQYQGVIRQPCIKKFLKLKMLGWAGQPKCFVMMPTDEELKEPCVAQLYLENPMVVPQAPRKTPVMQPSIKTNSEWREFQKEIR</sequence>
<proteinExistence type="predicted"/>
<name>A0AA88A7N9_FICCA</name>
<organism evidence="2 3">
    <name type="scientific">Ficus carica</name>
    <name type="common">Common fig</name>
    <dbReference type="NCBI Taxonomy" id="3494"/>
    <lineage>
        <taxon>Eukaryota</taxon>
        <taxon>Viridiplantae</taxon>
        <taxon>Streptophyta</taxon>
        <taxon>Embryophyta</taxon>
        <taxon>Tracheophyta</taxon>
        <taxon>Spermatophyta</taxon>
        <taxon>Magnoliopsida</taxon>
        <taxon>eudicotyledons</taxon>
        <taxon>Gunneridae</taxon>
        <taxon>Pentapetalae</taxon>
        <taxon>rosids</taxon>
        <taxon>fabids</taxon>
        <taxon>Rosales</taxon>
        <taxon>Moraceae</taxon>
        <taxon>Ficeae</taxon>
        <taxon>Ficus</taxon>
    </lineage>
</organism>
<evidence type="ECO:0000313" key="3">
    <source>
        <dbReference type="Proteomes" id="UP001187192"/>
    </source>
</evidence>
<protein>
    <submittedName>
        <fullName evidence="2">Uncharacterized protein</fullName>
    </submittedName>
</protein>
<dbReference type="AlphaFoldDB" id="A0AA88A7N9"/>
<dbReference type="EMBL" id="BTGU01000022">
    <property type="protein sequence ID" value="GMN46132.1"/>
    <property type="molecule type" value="Genomic_DNA"/>
</dbReference>